<name>A0A8J3XAU4_9ACTN</name>
<evidence type="ECO:0000259" key="1">
    <source>
        <dbReference type="Pfam" id="PF01425"/>
    </source>
</evidence>
<accession>A0A8J3XAU4</accession>
<keyword evidence="3" id="KW-1185">Reference proteome</keyword>
<dbReference type="RefSeq" id="WP_203957728.1">
    <property type="nucleotide sequence ID" value="NZ_BOOO01000043.1"/>
</dbReference>
<feature type="domain" description="Amidase" evidence="1">
    <location>
        <begin position="28"/>
        <end position="465"/>
    </location>
</feature>
<dbReference type="NCBIfam" id="NF004816">
    <property type="entry name" value="PRK06170.1"/>
    <property type="match status" value="1"/>
</dbReference>
<dbReference type="InterPro" id="IPR036928">
    <property type="entry name" value="AS_sf"/>
</dbReference>
<comment type="caution">
    <text evidence="2">The sequence shown here is derived from an EMBL/GenBank/DDBJ whole genome shotgun (WGS) entry which is preliminary data.</text>
</comment>
<reference evidence="2 3" key="1">
    <citation type="submission" date="2021-01" db="EMBL/GenBank/DDBJ databases">
        <title>Whole genome shotgun sequence of Planotetraspora mira NBRC 15435.</title>
        <authorList>
            <person name="Komaki H."/>
            <person name="Tamura T."/>
        </authorList>
    </citation>
    <scope>NUCLEOTIDE SEQUENCE [LARGE SCALE GENOMIC DNA]</scope>
    <source>
        <strain evidence="2 3">NBRC 15435</strain>
    </source>
</reference>
<dbReference type="InterPro" id="IPR020556">
    <property type="entry name" value="Amidase_CS"/>
</dbReference>
<dbReference type="GO" id="GO:0012505">
    <property type="term" value="C:endomembrane system"/>
    <property type="evidence" value="ECO:0007669"/>
    <property type="project" value="TreeGrafter"/>
</dbReference>
<dbReference type="InterPro" id="IPR023631">
    <property type="entry name" value="Amidase_dom"/>
</dbReference>
<dbReference type="PANTHER" id="PTHR43372:SF4">
    <property type="entry name" value="FATTY-ACID AMIDE HYDROLASE 2"/>
    <property type="match status" value="1"/>
</dbReference>
<dbReference type="PIRSF" id="PIRSF001221">
    <property type="entry name" value="Amidase_fungi"/>
    <property type="match status" value="1"/>
</dbReference>
<dbReference type="PROSITE" id="PS00571">
    <property type="entry name" value="AMIDASES"/>
    <property type="match status" value="1"/>
</dbReference>
<organism evidence="2 3">
    <name type="scientific">Planotetraspora mira</name>
    <dbReference type="NCBI Taxonomy" id="58121"/>
    <lineage>
        <taxon>Bacteria</taxon>
        <taxon>Bacillati</taxon>
        <taxon>Actinomycetota</taxon>
        <taxon>Actinomycetes</taxon>
        <taxon>Streptosporangiales</taxon>
        <taxon>Streptosporangiaceae</taxon>
        <taxon>Planotetraspora</taxon>
    </lineage>
</organism>
<gene>
    <name evidence="2" type="ORF">Pmi06nite_73480</name>
</gene>
<evidence type="ECO:0000313" key="3">
    <source>
        <dbReference type="Proteomes" id="UP000650628"/>
    </source>
</evidence>
<dbReference type="Proteomes" id="UP000650628">
    <property type="component" value="Unassembled WGS sequence"/>
</dbReference>
<dbReference type="Gene3D" id="3.90.1300.10">
    <property type="entry name" value="Amidase signature (AS) domain"/>
    <property type="match status" value="1"/>
</dbReference>
<dbReference type="EMBL" id="BOOO01000043">
    <property type="protein sequence ID" value="GII33906.1"/>
    <property type="molecule type" value="Genomic_DNA"/>
</dbReference>
<dbReference type="PANTHER" id="PTHR43372">
    <property type="entry name" value="FATTY-ACID AMIDE HYDROLASE"/>
    <property type="match status" value="1"/>
</dbReference>
<dbReference type="Pfam" id="PF01425">
    <property type="entry name" value="Amidase"/>
    <property type="match status" value="1"/>
</dbReference>
<evidence type="ECO:0000313" key="2">
    <source>
        <dbReference type="EMBL" id="GII33906.1"/>
    </source>
</evidence>
<proteinExistence type="predicted"/>
<protein>
    <submittedName>
        <fullName evidence="2">Amidase</fullName>
    </submittedName>
</protein>
<dbReference type="AlphaFoldDB" id="A0A8J3XAU4"/>
<dbReference type="InterPro" id="IPR052739">
    <property type="entry name" value="FAAH2"/>
</dbReference>
<sequence>MNGVDDAYRTVTELTSLLDRGEVSAVDLAEEAIDRIERLDPDINAIVVRDFDRALQAARAADAARARGESGRLLGIPMTVKESFNVAGLPTTWGIPPFAGFVPAEDAVAVARLKAAGAVILGKTNVPVALGDLQTYNPIYGTTNNPWDLSRTPGGSSGGSAAALAAGFGAASIGSDIAGSLRVPAHFTGVYAHKSTFGLLPSRGHTAPPSAPLEYGRDLSVIGPMARSAQDLALLLGVLSETGETGIGIARRTAMRPARHDDLAGFRVLVVDDHPLIPTSTDVRVALGELAGNLRAAGAQVSRDGVLLPDPIEAARVYMRLLLASIAAFYPPPAYEQARVAAAGVDPDDTSLAAERVRGAVLSHREWIETDAIRVRHRDAWATLFTEFDIVICPPSPTAAFAHDQSADQWARTISIDGTSYDYPDQLVWAGIASAPGLPSTVAPIAHSSDGVPIGAQIIGPMYEDLTPIRFAELLEQNYGGFIQPALGHSHADDQCPAHSDRRL</sequence>
<dbReference type="SUPFAM" id="SSF75304">
    <property type="entry name" value="Amidase signature (AS) enzymes"/>
    <property type="match status" value="1"/>
</dbReference>